<dbReference type="RefSeq" id="WP_084200040.1">
    <property type="nucleotide sequence ID" value="NZ_BMYL01000005.1"/>
</dbReference>
<evidence type="ECO:0000313" key="2">
    <source>
        <dbReference type="Proteomes" id="UP000235162"/>
    </source>
</evidence>
<proteinExistence type="predicted"/>
<dbReference type="AlphaFoldDB" id="A0AAP8MHT5"/>
<keyword evidence="2" id="KW-1185">Reference proteome</keyword>
<name>A0AAP8MHT5_9GAMM</name>
<gene>
    <name evidence="1" type="ORF">C0029_05080</name>
</gene>
<protein>
    <submittedName>
        <fullName evidence="1">Uncharacterized protein</fullName>
    </submittedName>
</protein>
<comment type="caution">
    <text evidence="1">The sequence shown here is derived from an EMBL/GenBank/DDBJ whole genome shotgun (WGS) entry which is preliminary data.</text>
</comment>
<reference evidence="1 2" key="1">
    <citation type="submission" date="2018-01" db="EMBL/GenBank/DDBJ databases">
        <title>The draft genome sequence of Halioglobus japonicus S1-36.</title>
        <authorList>
            <person name="Du Z.-J."/>
            <person name="Shi M.-J."/>
        </authorList>
    </citation>
    <scope>NUCLEOTIDE SEQUENCE [LARGE SCALE GENOMIC DNA]</scope>
    <source>
        <strain evidence="1 2">S1-36</strain>
    </source>
</reference>
<accession>A0AAP8MHT5</accession>
<dbReference type="KEGG" id="hja:BST95_13115"/>
<evidence type="ECO:0000313" key="1">
    <source>
        <dbReference type="EMBL" id="PLW87939.1"/>
    </source>
</evidence>
<dbReference type="EMBL" id="PKUR01000001">
    <property type="protein sequence ID" value="PLW87939.1"/>
    <property type="molecule type" value="Genomic_DNA"/>
</dbReference>
<sequence length="70" mass="7252">MTYAKAIEYRITRNLLARRSGPAASPETHLAERLIAIGAVTTALLLGGSYLPELVTAAIAASGLWVTAAG</sequence>
<organism evidence="1 2">
    <name type="scientific">Halioglobus japonicus</name>
    <dbReference type="NCBI Taxonomy" id="930805"/>
    <lineage>
        <taxon>Bacteria</taxon>
        <taxon>Pseudomonadati</taxon>
        <taxon>Pseudomonadota</taxon>
        <taxon>Gammaproteobacteria</taxon>
        <taxon>Cellvibrionales</taxon>
        <taxon>Halieaceae</taxon>
        <taxon>Halioglobus</taxon>
    </lineage>
</organism>
<dbReference type="Proteomes" id="UP000235162">
    <property type="component" value="Unassembled WGS sequence"/>
</dbReference>